<dbReference type="EMBL" id="UYWX01002811">
    <property type="protein sequence ID" value="VDM23078.1"/>
    <property type="molecule type" value="Genomic_DNA"/>
</dbReference>
<evidence type="ECO:0000313" key="4">
    <source>
        <dbReference type="Proteomes" id="UP000274429"/>
    </source>
</evidence>
<dbReference type="OrthoDB" id="6272087at2759"/>
<dbReference type="AlphaFoldDB" id="A0A3P7GK74"/>
<protein>
    <recommendedName>
        <fullName evidence="2">Purple acid phosphatase C-terminal domain-containing protein</fullName>
    </recommendedName>
</protein>
<dbReference type="PANTHER" id="PTHR45867:SF3">
    <property type="entry name" value="ACID PHOSPHATASE TYPE 7"/>
    <property type="match status" value="1"/>
</dbReference>
<feature type="domain" description="Purple acid phosphatase C-terminal" evidence="2">
    <location>
        <begin position="15"/>
        <end position="68"/>
    </location>
</feature>
<dbReference type="PANTHER" id="PTHR45867">
    <property type="entry name" value="PURPLE ACID PHOSPHATASE"/>
    <property type="match status" value="1"/>
</dbReference>
<keyword evidence="4" id="KW-1185">Reference proteome</keyword>
<dbReference type="InterPro" id="IPR029052">
    <property type="entry name" value="Metallo-depent_PP-like"/>
</dbReference>
<evidence type="ECO:0000313" key="3">
    <source>
        <dbReference type="EMBL" id="VDM23078.1"/>
    </source>
</evidence>
<organism evidence="3 4">
    <name type="scientific">Hydatigena taeniaeformis</name>
    <name type="common">Feline tapeworm</name>
    <name type="synonym">Taenia taeniaeformis</name>
    <dbReference type="NCBI Taxonomy" id="6205"/>
    <lineage>
        <taxon>Eukaryota</taxon>
        <taxon>Metazoa</taxon>
        <taxon>Spiralia</taxon>
        <taxon>Lophotrochozoa</taxon>
        <taxon>Platyhelminthes</taxon>
        <taxon>Cestoda</taxon>
        <taxon>Eucestoda</taxon>
        <taxon>Cyclophyllidea</taxon>
        <taxon>Taeniidae</taxon>
        <taxon>Hydatigera</taxon>
    </lineage>
</organism>
<dbReference type="Pfam" id="PF14008">
    <property type="entry name" value="Metallophos_C"/>
    <property type="match status" value="1"/>
</dbReference>
<evidence type="ECO:0000259" key="2">
    <source>
        <dbReference type="Pfam" id="PF14008"/>
    </source>
</evidence>
<sequence length="86" mass="9559">MCPNRGGDPYNDPTGPVHIVAGSAGNKENQDPFLPTPQPWSAFRSDDYGYMRITVVNATYMHLEQVSVKPFHGYLFPSKETGKDTL</sequence>
<reference evidence="3 4" key="1">
    <citation type="submission" date="2018-11" db="EMBL/GenBank/DDBJ databases">
        <authorList>
            <consortium name="Pathogen Informatics"/>
        </authorList>
    </citation>
    <scope>NUCLEOTIDE SEQUENCE [LARGE SCALE GENOMIC DNA]</scope>
</reference>
<proteinExistence type="predicted"/>
<accession>A0A3P7GK74</accession>
<dbReference type="InterPro" id="IPR025733">
    <property type="entry name" value="PAPs_C"/>
</dbReference>
<feature type="region of interest" description="Disordered" evidence="1">
    <location>
        <begin position="1"/>
        <end position="38"/>
    </location>
</feature>
<dbReference type="Gene3D" id="3.60.21.10">
    <property type="match status" value="1"/>
</dbReference>
<gene>
    <name evidence="3" type="ORF">TTAC_LOCUS3655</name>
</gene>
<dbReference type="SUPFAM" id="SSF56300">
    <property type="entry name" value="Metallo-dependent phosphatases"/>
    <property type="match status" value="1"/>
</dbReference>
<evidence type="ECO:0000256" key="1">
    <source>
        <dbReference type="SAM" id="MobiDB-lite"/>
    </source>
</evidence>
<name>A0A3P7GK74_HYDTA</name>
<dbReference type="Proteomes" id="UP000274429">
    <property type="component" value="Unassembled WGS sequence"/>
</dbReference>